<evidence type="ECO:0000313" key="2">
    <source>
        <dbReference type="EMBL" id="OGN08293.1"/>
    </source>
</evidence>
<keyword evidence="1" id="KW-0812">Transmembrane</keyword>
<dbReference type="Proteomes" id="UP000178023">
    <property type="component" value="Unassembled WGS sequence"/>
</dbReference>
<feature type="transmembrane region" description="Helical" evidence="1">
    <location>
        <begin position="84"/>
        <end position="102"/>
    </location>
</feature>
<feature type="transmembrane region" description="Helical" evidence="1">
    <location>
        <begin position="430"/>
        <end position="447"/>
    </location>
</feature>
<evidence type="ECO:0008006" key="4">
    <source>
        <dbReference type="Google" id="ProtNLM"/>
    </source>
</evidence>
<feature type="transmembrane region" description="Helical" evidence="1">
    <location>
        <begin position="162"/>
        <end position="195"/>
    </location>
</feature>
<accession>A0A1F8F591</accession>
<feature type="transmembrane region" description="Helical" evidence="1">
    <location>
        <begin position="319"/>
        <end position="343"/>
    </location>
</feature>
<keyword evidence="1" id="KW-0472">Membrane</keyword>
<dbReference type="AlphaFoldDB" id="A0A1F8F591"/>
<gene>
    <name evidence="2" type="ORF">A2750_00540</name>
</gene>
<feature type="transmembrane region" description="Helical" evidence="1">
    <location>
        <begin position="233"/>
        <end position="248"/>
    </location>
</feature>
<evidence type="ECO:0000256" key="1">
    <source>
        <dbReference type="SAM" id="Phobius"/>
    </source>
</evidence>
<dbReference type="Pfam" id="PF26314">
    <property type="entry name" value="MptA_B_family"/>
    <property type="match status" value="1"/>
</dbReference>
<name>A0A1F8F591_9BACT</name>
<organism evidence="2 3">
    <name type="scientific">Candidatus Yanofskybacteria bacterium RIFCSPHIGHO2_01_FULL_45_42</name>
    <dbReference type="NCBI Taxonomy" id="1802671"/>
    <lineage>
        <taxon>Bacteria</taxon>
        <taxon>Candidatus Yanofskyibacteriota</taxon>
    </lineage>
</organism>
<keyword evidence="1" id="KW-1133">Transmembrane helix</keyword>
<sequence>MALTIKKLITRTNKKDLALLIGICALIIGVLIFQQRIFVRNDFYVAHHFGENWPMLKTISIILGALYLGLWAVIRNTKISAKNILVIASTAFILIAGVALVTHPTRSQDLYHSLLLGKGLTESGLNPYTTAPQDVDYPSWNYPVLAWKDVAMPYGPIWSDIVIGIAYVTSSLGVALVLAKSFFILVLAFLGFLLFKLAQHQSFTREAAAKITALFLLNPFIIQTVLIDGHSDILVGFFLMVSLYLLSREKYGFSILALAAGGLVKYSPFMIMFAPVYLAIRKYGFKKIGQLLAGLVVSVALVISVYHPFDATIRGIIKLVLGINLQGLATEFLPGTTMLIQYFHMTPSHLRIFGIVAAIAVLVWALHKKKIALAYTMPFIVFFFFATTWFQAWYVLWLMPVIFLAWPSVAVVLMTALLLPMPELISPSMVSYVAMTIISVVLFFRYLSHEDGRADTR</sequence>
<feature type="transmembrane region" description="Helical" evidence="1">
    <location>
        <begin position="396"/>
        <end position="418"/>
    </location>
</feature>
<feature type="transmembrane region" description="Helical" evidence="1">
    <location>
        <begin position="349"/>
        <end position="366"/>
    </location>
</feature>
<dbReference type="EMBL" id="MGJL01000007">
    <property type="protein sequence ID" value="OGN08293.1"/>
    <property type="molecule type" value="Genomic_DNA"/>
</dbReference>
<proteinExistence type="predicted"/>
<feature type="transmembrane region" description="Helical" evidence="1">
    <location>
        <begin position="255"/>
        <end position="276"/>
    </location>
</feature>
<reference evidence="2 3" key="1">
    <citation type="journal article" date="2016" name="Nat. Commun.">
        <title>Thousands of microbial genomes shed light on interconnected biogeochemical processes in an aquifer system.</title>
        <authorList>
            <person name="Anantharaman K."/>
            <person name="Brown C.T."/>
            <person name="Hug L.A."/>
            <person name="Sharon I."/>
            <person name="Castelle C.J."/>
            <person name="Probst A.J."/>
            <person name="Thomas B.C."/>
            <person name="Singh A."/>
            <person name="Wilkins M.J."/>
            <person name="Karaoz U."/>
            <person name="Brodie E.L."/>
            <person name="Williams K.H."/>
            <person name="Hubbard S.S."/>
            <person name="Banfield J.F."/>
        </authorList>
    </citation>
    <scope>NUCLEOTIDE SEQUENCE [LARGE SCALE GENOMIC DNA]</scope>
</reference>
<feature type="transmembrane region" description="Helical" evidence="1">
    <location>
        <begin position="373"/>
        <end position="390"/>
    </location>
</feature>
<evidence type="ECO:0000313" key="3">
    <source>
        <dbReference type="Proteomes" id="UP000178023"/>
    </source>
</evidence>
<comment type="caution">
    <text evidence="2">The sequence shown here is derived from an EMBL/GenBank/DDBJ whole genome shotgun (WGS) entry which is preliminary data.</text>
</comment>
<feature type="transmembrane region" description="Helical" evidence="1">
    <location>
        <begin position="53"/>
        <end position="72"/>
    </location>
</feature>
<protein>
    <recommendedName>
        <fullName evidence="4">Glycosyltransferase RgtA/B/C/D-like domain-containing protein</fullName>
    </recommendedName>
</protein>
<feature type="transmembrane region" description="Helical" evidence="1">
    <location>
        <begin position="16"/>
        <end position="33"/>
    </location>
</feature>
<feature type="transmembrane region" description="Helical" evidence="1">
    <location>
        <begin position="288"/>
        <end position="307"/>
    </location>
</feature>